<keyword evidence="1" id="KW-1133">Transmembrane helix</keyword>
<accession>A0A1G2LDH2</accession>
<dbReference type="AlphaFoldDB" id="A0A1G2LDH2"/>
<feature type="transmembrane region" description="Helical" evidence="1">
    <location>
        <begin position="32"/>
        <end position="49"/>
    </location>
</feature>
<evidence type="ECO:0000313" key="2">
    <source>
        <dbReference type="EMBL" id="OHA08881.1"/>
    </source>
</evidence>
<name>A0A1G2LDH2_9BACT</name>
<evidence type="ECO:0000256" key="1">
    <source>
        <dbReference type="SAM" id="Phobius"/>
    </source>
</evidence>
<sequence>MENWEQRIREIEARNEKVEADKAWETSFARRALLVFFTYAAIGIYLWAIEIPKPWVNAIVPTAGFMISTLTMPFFKRRWLKRRVQMRNSRGHQSGSYR</sequence>
<feature type="transmembrane region" description="Helical" evidence="1">
    <location>
        <begin position="55"/>
        <end position="75"/>
    </location>
</feature>
<proteinExistence type="predicted"/>
<protein>
    <recommendedName>
        <fullName evidence="4">2TM domain-containing protein</fullName>
    </recommendedName>
</protein>
<reference evidence="2 3" key="1">
    <citation type="journal article" date="2016" name="Nat. Commun.">
        <title>Thousands of microbial genomes shed light on interconnected biogeochemical processes in an aquifer system.</title>
        <authorList>
            <person name="Anantharaman K."/>
            <person name="Brown C.T."/>
            <person name="Hug L.A."/>
            <person name="Sharon I."/>
            <person name="Castelle C.J."/>
            <person name="Probst A.J."/>
            <person name="Thomas B.C."/>
            <person name="Singh A."/>
            <person name="Wilkins M.J."/>
            <person name="Karaoz U."/>
            <person name="Brodie E.L."/>
            <person name="Williams K.H."/>
            <person name="Hubbard S.S."/>
            <person name="Banfield J.F."/>
        </authorList>
    </citation>
    <scope>NUCLEOTIDE SEQUENCE [LARGE SCALE GENOMIC DNA]</scope>
</reference>
<comment type="caution">
    <text evidence="2">The sequence shown here is derived from an EMBL/GenBank/DDBJ whole genome shotgun (WGS) entry which is preliminary data.</text>
</comment>
<keyword evidence="1" id="KW-0812">Transmembrane</keyword>
<evidence type="ECO:0000313" key="3">
    <source>
        <dbReference type="Proteomes" id="UP000178977"/>
    </source>
</evidence>
<gene>
    <name evidence="2" type="ORF">A3A44_02190</name>
</gene>
<organism evidence="2 3">
    <name type="scientific">Candidatus Sungbacteria bacterium RIFCSPLOWO2_01_FULL_60_25</name>
    <dbReference type="NCBI Taxonomy" id="1802281"/>
    <lineage>
        <taxon>Bacteria</taxon>
        <taxon>Candidatus Sungiibacteriota</taxon>
    </lineage>
</organism>
<keyword evidence="1" id="KW-0472">Membrane</keyword>
<evidence type="ECO:0008006" key="4">
    <source>
        <dbReference type="Google" id="ProtNLM"/>
    </source>
</evidence>
<dbReference type="EMBL" id="MHQT01000034">
    <property type="protein sequence ID" value="OHA08881.1"/>
    <property type="molecule type" value="Genomic_DNA"/>
</dbReference>
<dbReference type="Proteomes" id="UP000178977">
    <property type="component" value="Unassembled WGS sequence"/>
</dbReference>
<dbReference type="STRING" id="1802281.A3A44_02190"/>